<feature type="transmembrane region" description="Helical" evidence="1">
    <location>
        <begin position="326"/>
        <end position="343"/>
    </location>
</feature>
<keyword evidence="1" id="KW-0812">Transmembrane</keyword>
<dbReference type="AlphaFoldDB" id="A0A4R6TJT1"/>
<name>A0A4R6TJT1_9FLAO</name>
<evidence type="ECO:0000256" key="1">
    <source>
        <dbReference type="SAM" id="Phobius"/>
    </source>
</evidence>
<feature type="transmembrane region" description="Helical" evidence="1">
    <location>
        <begin position="147"/>
        <end position="169"/>
    </location>
</feature>
<reference evidence="2 3" key="1">
    <citation type="submission" date="2019-03" db="EMBL/GenBank/DDBJ databases">
        <title>Genomic Encyclopedia of Archaeal and Bacterial Type Strains, Phase II (KMG-II): from individual species to whole genera.</title>
        <authorList>
            <person name="Goeker M."/>
        </authorList>
    </citation>
    <scope>NUCLEOTIDE SEQUENCE [LARGE SCALE GENOMIC DNA]</scope>
    <source>
        <strain evidence="2 3">DSM 18435</strain>
    </source>
</reference>
<keyword evidence="1" id="KW-0472">Membrane</keyword>
<feature type="transmembrane region" description="Helical" evidence="1">
    <location>
        <begin position="287"/>
        <end position="306"/>
    </location>
</feature>
<evidence type="ECO:0000313" key="2">
    <source>
        <dbReference type="EMBL" id="TDQ31106.1"/>
    </source>
</evidence>
<organism evidence="2 3">
    <name type="scientific">Zeaxanthinibacter enoshimensis</name>
    <dbReference type="NCBI Taxonomy" id="392009"/>
    <lineage>
        <taxon>Bacteria</taxon>
        <taxon>Pseudomonadati</taxon>
        <taxon>Bacteroidota</taxon>
        <taxon>Flavobacteriia</taxon>
        <taxon>Flavobacteriales</taxon>
        <taxon>Flavobacteriaceae</taxon>
        <taxon>Zeaxanthinibacter</taxon>
    </lineage>
</organism>
<dbReference type="Proteomes" id="UP000295468">
    <property type="component" value="Unassembled WGS sequence"/>
</dbReference>
<gene>
    <name evidence="2" type="ORF">CLV82_1808</name>
</gene>
<feature type="transmembrane region" description="Helical" evidence="1">
    <location>
        <begin position="109"/>
        <end position="135"/>
    </location>
</feature>
<comment type="caution">
    <text evidence="2">The sequence shown here is derived from an EMBL/GenBank/DDBJ whole genome shotgun (WGS) entry which is preliminary data.</text>
</comment>
<proteinExistence type="predicted"/>
<evidence type="ECO:0000313" key="3">
    <source>
        <dbReference type="Proteomes" id="UP000295468"/>
    </source>
</evidence>
<feature type="transmembrane region" description="Helical" evidence="1">
    <location>
        <begin position="226"/>
        <end position="242"/>
    </location>
</feature>
<feature type="transmembrane region" description="Helical" evidence="1">
    <location>
        <begin position="34"/>
        <end position="56"/>
    </location>
</feature>
<feature type="transmembrane region" description="Helical" evidence="1">
    <location>
        <begin position="189"/>
        <end position="206"/>
    </location>
</feature>
<evidence type="ECO:0008006" key="4">
    <source>
        <dbReference type="Google" id="ProtNLM"/>
    </source>
</evidence>
<protein>
    <recommendedName>
        <fullName evidence="4">Phosphate/sulfate permease</fullName>
    </recommendedName>
</protein>
<feature type="transmembrane region" description="Helical" evidence="1">
    <location>
        <begin position="263"/>
        <end position="281"/>
    </location>
</feature>
<keyword evidence="1" id="KW-1133">Transmembrane helix</keyword>
<keyword evidence="3" id="KW-1185">Reference proteome</keyword>
<sequence length="345" mass="39604">MITNVSVICWHFQDYPEFKKRGSVNQLRQMENSIIYLGFLIAAYAVIANDVIQTLGTFLASNHKQKWWVLWGFASVILCATLIYGWNLHQGDVTYGRLDKIPLPETMPWWYLLAPLTLLVITRFGIPVSTTFMILSVFSSQQVIEGMVFKSVIGYALALVTALIIYLVIAKRFESDEALENLDKKNKRYWLAAQWASTAFLWSQWLIQDFANIYVFLPRQLSFPELMMSLTVLLGIMAYIFNSRGGKIQKIVNQKSNTRNIRSATLIDLFYGLLLFFYGNMNNIPMSTTWTFIGVLAGREIAIHYLLRKQHMKKAYVLIGKDFAKVNIGLAVSILIAFLIQFFKV</sequence>
<accession>A0A4R6TJT1</accession>
<dbReference type="EMBL" id="SNYI01000002">
    <property type="protein sequence ID" value="TDQ31106.1"/>
    <property type="molecule type" value="Genomic_DNA"/>
</dbReference>
<feature type="transmembrane region" description="Helical" evidence="1">
    <location>
        <begin position="68"/>
        <end position="88"/>
    </location>
</feature>